<organism evidence="2 3">
    <name type="scientific">Candidatus Phycosocius bacilliformis</name>
    <dbReference type="NCBI Taxonomy" id="1445552"/>
    <lineage>
        <taxon>Bacteria</taxon>
        <taxon>Pseudomonadati</taxon>
        <taxon>Pseudomonadota</taxon>
        <taxon>Alphaproteobacteria</taxon>
        <taxon>Caulobacterales</taxon>
        <taxon>Caulobacterales incertae sedis</taxon>
        <taxon>Candidatus Phycosocius</taxon>
    </lineage>
</organism>
<accession>A0A2P2E9Y5</accession>
<evidence type="ECO:0000313" key="2">
    <source>
        <dbReference type="EMBL" id="GBF57887.1"/>
    </source>
</evidence>
<gene>
    <name evidence="2" type="ORF">PbB2_01557</name>
</gene>
<evidence type="ECO:0000256" key="1">
    <source>
        <dbReference type="SAM" id="SignalP"/>
    </source>
</evidence>
<comment type="caution">
    <text evidence="2">The sequence shown here is derived from an EMBL/GenBank/DDBJ whole genome shotgun (WGS) entry which is preliminary data.</text>
</comment>
<name>A0A2P2E9Y5_9PROT</name>
<dbReference type="OrthoDB" id="9150053at2"/>
<feature type="signal peptide" evidence="1">
    <location>
        <begin position="1"/>
        <end position="36"/>
    </location>
</feature>
<proteinExistence type="predicted"/>
<protein>
    <submittedName>
        <fullName evidence="2">Uncharacterized protein</fullName>
    </submittedName>
</protein>
<sequence>MKDMNVPPKTHLSRLSLMLVAAAICLGLGSIQAAWAQAAPDPATPPVQEVPQAVQLVERYSMEDVSAEVTRRLLGLPGVRGVERIDGAANALRLATHAEVSVRLDTLHARLNLAEVDPETELSRFVGNVGALLARNDPFKLEQLRVVIRPTAAINAFELQTATGGQANRVVRRPFTEGLEEVVVGDTPTTIALMPIGRLTDLNLGMAQAFDRARANTVKELAGLTWTTKDGLLEADATETYATSLLALDGIWPQIQKQVGGPLAVAVPTRTILVVGRADRARDMSRLATIAASGEGDPGQLAGKVLVRQGSVWVPR</sequence>
<dbReference type="EMBL" id="BFBR01000004">
    <property type="protein sequence ID" value="GBF57887.1"/>
    <property type="molecule type" value="Genomic_DNA"/>
</dbReference>
<dbReference type="RefSeq" id="WP_108984759.1">
    <property type="nucleotide sequence ID" value="NZ_BFBR01000004.1"/>
</dbReference>
<feature type="chain" id="PRO_5015174423" evidence="1">
    <location>
        <begin position="37"/>
        <end position="316"/>
    </location>
</feature>
<evidence type="ECO:0000313" key="3">
    <source>
        <dbReference type="Proteomes" id="UP000245086"/>
    </source>
</evidence>
<reference evidence="2 3" key="1">
    <citation type="journal article" date="2018" name="Genome Announc.">
        <title>Draft Genome Sequence of "Candidatus Phycosocius bacilliformis," an Alphaproteobacterial Ectosymbiont of the Hydrocarbon-Producing Green Alga Botryococcus braunii.</title>
        <authorList>
            <person name="Tanabe Y."/>
            <person name="Yamaguchi H."/>
            <person name="Watanabe M.M."/>
        </authorList>
    </citation>
    <scope>NUCLEOTIDE SEQUENCE [LARGE SCALE GENOMIC DNA]</scope>
    <source>
        <strain evidence="2 3">BOTRYCO-2</strain>
    </source>
</reference>
<keyword evidence="1" id="KW-0732">Signal</keyword>
<dbReference type="AlphaFoldDB" id="A0A2P2E9Y5"/>
<keyword evidence="3" id="KW-1185">Reference proteome</keyword>
<dbReference type="Proteomes" id="UP000245086">
    <property type="component" value="Unassembled WGS sequence"/>
</dbReference>